<dbReference type="InterPro" id="IPR038538">
    <property type="entry name" value="MTERF_sf"/>
</dbReference>
<keyword evidence="2" id="KW-0804">Transcription</keyword>
<organism evidence="4">
    <name type="scientific">Ananas comosus var. bracteatus</name>
    <name type="common">red pineapple</name>
    <dbReference type="NCBI Taxonomy" id="296719"/>
    <lineage>
        <taxon>Eukaryota</taxon>
        <taxon>Viridiplantae</taxon>
        <taxon>Streptophyta</taxon>
        <taxon>Embryophyta</taxon>
        <taxon>Tracheophyta</taxon>
        <taxon>Spermatophyta</taxon>
        <taxon>Magnoliopsida</taxon>
        <taxon>Liliopsida</taxon>
        <taxon>Poales</taxon>
        <taxon>Bromeliaceae</taxon>
        <taxon>Bromelioideae</taxon>
        <taxon>Ananas</taxon>
    </lineage>
</organism>
<name>A0A6V7PRR6_ANACO</name>
<keyword evidence="2" id="KW-0805">Transcription regulation</keyword>
<dbReference type="GO" id="GO:0003676">
    <property type="term" value="F:nucleic acid binding"/>
    <property type="evidence" value="ECO:0007669"/>
    <property type="project" value="InterPro"/>
</dbReference>
<dbReference type="InterPro" id="IPR003690">
    <property type="entry name" value="MTERF"/>
</dbReference>
<evidence type="ECO:0000256" key="2">
    <source>
        <dbReference type="ARBA" id="ARBA00022472"/>
    </source>
</evidence>
<proteinExistence type="inferred from homology"/>
<evidence type="ECO:0000256" key="1">
    <source>
        <dbReference type="ARBA" id="ARBA00007692"/>
    </source>
</evidence>
<gene>
    <name evidence="4" type="ORF">CB5_LOCUS16718</name>
</gene>
<dbReference type="SMART" id="SM00733">
    <property type="entry name" value="Mterf"/>
    <property type="match status" value="3"/>
</dbReference>
<dbReference type="AlphaFoldDB" id="A0A6V7PRR6"/>
<dbReference type="GO" id="GO:0006353">
    <property type="term" value="P:DNA-templated transcription termination"/>
    <property type="evidence" value="ECO:0007669"/>
    <property type="project" value="UniProtKB-KW"/>
</dbReference>
<dbReference type="PANTHER" id="PTHR13068:SF9">
    <property type="entry name" value="TRANSCRIPTION TERMINATION FACTOR MTERF5, CHLOROPLASTIC"/>
    <property type="match status" value="1"/>
</dbReference>
<evidence type="ECO:0000313" key="4">
    <source>
        <dbReference type="EMBL" id="CAD1833507.1"/>
    </source>
</evidence>
<dbReference type="Gene3D" id="1.25.70.10">
    <property type="entry name" value="Transcription termination factor 3, mitochondrial"/>
    <property type="match status" value="1"/>
</dbReference>
<comment type="similarity">
    <text evidence="1">Belongs to the mTERF family.</text>
</comment>
<dbReference type="PANTHER" id="PTHR13068">
    <property type="entry name" value="CGI-12 PROTEIN-RELATED"/>
    <property type="match status" value="1"/>
</dbReference>
<keyword evidence="2" id="KW-0806">Transcription termination</keyword>
<dbReference type="Pfam" id="PF02536">
    <property type="entry name" value="mTERF"/>
    <property type="match status" value="1"/>
</dbReference>
<dbReference type="EMBL" id="LR862151">
    <property type="protein sequence ID" value="CAD1833507.1"/>
    <property type="molecule type" value="Genomic_DNA"/>
</dbReference>
<accession>A0A6V7PRR6</accession>
<sequence length="122" mass="14205">MPQTFGLSIEASLKPITEFFLGRGYSIEEVGTMVHRYGALYTFSLADNLKPKWAFFLTMEYARSELVKFPHYFGYSLAERIKPRYSRMRECGVRLVLNQVLSVSDSKFESTLEKKMDKLLKK</sequence>
<evidence type="ECO:0000256" key="3">
    <source>
        <dbReference type="ARBA" id="ARBA00022946"/>
    </source>
</evidence>
<reference evidence="4" key="1">
    <citation type="submission" date="2020-07" db="EMBL/GenBank/DDBJ databases">
        <authorList>
            <person name="Lin J."/>
        </authorList>
    </citation>
    <scope>NUCLEOTIDE SEQUENCE</scope>
</reference>
<protein>
    <submittedName>
        <fullName evidence="4">Uncharacterized protein</fullName>
    </submittedName>
</protein>
<keyword evidence="3" id="KW-0809">Transit peptide</keyword>